<keyword evidence="1" id="KW-0812">Transmembrane</keyword>
<evidence type="ECO:0000313" key="2">
    <source>
        <dbReference type="EMBL" id="RNE62592.1"/>
    </source>
</evidence>
<feature type="transmembrane region" description="Helical" evidence="1">
    <location>
        <begin position="97"/>
        <end position="117"/>
    </location>
</feature>
<dbReference type="Proteomes" id="UP000279859">
    <property type="component" value="Unassembled WGS sequence"/>
</dbReference>
<sequence>MLWTGVVLTVIGVIARTFLLTALASIWGNGALNNAGLYWAYTLLAAVCFELGLALVAFSLVARSFATWRSVVRTSDDKNAEAAAGDASAGNTRASAVMFWVGVALAVLGLILQYAPNLWAFDLSGGADVGSRLATDILTVIGPLQMLAFPLGILLVAGALVVRTLEPTAAETQRALP</sequence>
<gene>
    <name evidence="2" type="ORF">EEJ31_07095</name>
</gene>
<feature type="transmembrane region" description="Helical" evidence="1">
    <location>
        <begin position="137"/>
        <end position="162"/>
    </location>
</feature>
<evidence type="ECO:0000313" key="3">
    <source>
        <dbReference type="Proteomes" id="UP000279859"/>
    </source>
</evidence>
<keyword evidence="3" id="KW-1185">Reference proteome</keyword>
<proteinExistence type="predicted"/>
<feature type="transmembrane region" description="Helical" evidence="1">
    <location>
        <begin position="7"/>
        <end position="27"/>
    </location>
</feature>
<dbReference type="EMBL" id="RDSR01000009">
    <property type="protein sequence ID" value="RNE62592.1"/>
    <property type="molecule type" value="Genomic_DNA"/>
</dbReference>
<accession>A0A3M8LCS0</accession>
<name>A0A3M8LCS0_9MICO</name>
<keyword evidence="1" id="KW-1133">Transmembrane helix</keyword>
<protein>
    <submittedName>
        <fullName evidence="2">Uncharacterized protein</fullName>
    </submittedName>
</protein>
<evidence type="ECO:0000256" key="1">
    <source>
        <dbReference type="SAM" id="Phobius"/>
    </source>
</evidence>
<organism evidence="2 3">
    <name type="scientific">Cryobacterium tepidiphilum</name>
    <dbReference type="NCBI Taxonomy" id="2486026"/>
    <lineage>
        <taxon>Bacteria</taxon>
        <taxon>Bacillati</taxon>
        <taxon>Actinomycetota</taxon>
        <taxon>Actinomycetes</taxon>
        <taxon>Micrococcales</taxon>
        <taxon>Microbacteriaceae</taxon>
        <taxon>Cryobacterium</taxon>
    </lineage>
</organism>
<reference evidence="2 3" key="1">
    <citation type="submission" date="2018-11" db="EMBL/GenBank/DDBJ databases">
        <title>Cryobacterium sp. nov., isolated from rhizosphere soil of lettuce.</title>
        <authorList>
            <person name="Wang Y."/>
        </authorList>
    </citation>
    <scope>NUCLEOTIDE SEQUENCE [LARGE SCALE GENOMIC DNA]</scope>
    <source>
        <strain evidence="2 3">NEAU-85</strain>
    </source>
</reference>
<keyword evidence="1" id="KW-0472">Membrane</keyword>
<dbReference type="AlphaFoldDB" id="A0A3M8LCS0"/>
<comment type="caution">
    <text evidence="2">The sequence shown here is derived from an EMBL/GenBank/DDBJ whole genome shotgun (WGS) entry which is preliminary data.</text>
</comment>
<feature type="transmembrane region" description="Helical" evidence="1">
    <location>
        <begin position="39"/>
        <end position="61"/>
    </location>
</feature>